<name>A0A1Z3LYT3_BREDI</name>
<reference evidence="2 3" key="1">
    <citation type="submission" date="2017-06" db="EMBL/GenBank/DDBJ databases">
        <title>Biodegradation of gentamicin by bacterial consortia AMQD4 in synthetic medium and raw gentamicin sewage.</title>
        <authorList>
            <person name="Chang H."/>
            <person name="Feng Y."/>
            <person name="Li Z."/>
            <person name="Xue J."/>
            <person name="Cheng D."/>
        </authorList>
    </citation>
    <scope>NUCLEOTIDE SEQUENCE [LARGE SCALE GENOMIC DNA]</scope>
    <source>
        <strain evidence="2 3">BZC3</strain>
    </source>
</reference>
<sequence length="289" mass="32046">MRFRIFKDIKRAFRSTGDRYPGAVRPLAQQTPRPYYYLGDNRALTQLTDGHFIYVDTRDETISPHLVARGYWEVWIRKVVTTLISEGDHVVDVGANLGYYTLALAAIVGPKGSVTALEANPRLASLLHQTVTFNGYGPRVKVLQQAASNEDGMLRFSLSAANAGGGHIFAFEQALGPKTEIVEVQSVKLDSLPLQQPKLIRIDAEGSEALILLGAERLLARPDIVVCMEWDVLQMSCRSDVSSLIDWLTGLSFRFWRITPQASLEEVQPQSLPDLPTCDVVLSRLPPLA</sequence>
<dbReference type="CDD" id="cd02440">
    <property type="entry name" value="AdoMet_MTases"/>
    <property type="match status" value="1"/>
</dbReference>
<accession>A0A1Z3LYT3</accession>
<reference evidence="2 3" key="2">
    <citation type="submission" date="2017-06" db="EMBL/GenBank/DDBJ databases">
        <authorList>
            <person name="Kim H.J."/>
            <person name="Triplett B.A."/>
        </authorList>
    </citation>
    <scope>NUCLEOTIDE SEQUENCE [LARGE SCALE GENOMIC DNA]</scope>
    <source>
        <strain evidence="2 3">BZC3</strain>
    </source>
</reference>
<dbReference type="SUPFAM" id="SSF53335">
    <property type="entry name" value="S-adenosyl-L-methionine-dependent methyltransferases"/>
    <property type="match status" value="1"/>
</dbReference>
<evidence type="ECO:0000259" key="1">
    <source>
        <dbReference type="Pfam" id="PF05050"/>
    </source>
</evidence>
<evidence type="ECO:0000313" key="2">
    <source>
        <dbReference type="EMBL" id="ASD27360.1"/>
    </source>
</evidence>
<dbReference type="InterPro" id="IPR052514">
    <property type="entry name" value="SAM-dependent_MTase"/>
</dbReference>
<dbReference type="EMBL" id="CP021995">
    <property type="protein sequence ID" value="ASD27360.1"/>
    <property type="molecule type" value="Genomic_DNA"/>
</dbReference>
<evidence type="ECO:0000313" key="3">
    <source>
        <dbReference type="Proteomes" id="UP000197024"/>
    </source>
</evidence>
<dbReference type="PANTHER" id="PTHR34203:SF15">
    <property type="entry name" value="SLL1173 PROTEIN"/>
    <property type="match status" value="1"/>
</dbReference>
<dbReference type="PANTHER" id="PTHR34203">
    <property type="entry name" value="METHYLTRANSFERASE, FKBM FAMILY PROTEIN"/>
    <property type="match status" value="1"/>
</dbReference>
<dbReference type="AlphaFoldDB" id="A0A1Z3LYT3"/>
<dbReference type="NCBIfam" id="TIGR01444">
    <property type="entry name" value="fkbM_fam"/>
    <property type="match status" value="1"/>
</dbReference>
<protein>
    <recommendedName>
        <fullName evidence="1">Methyltransferase FkbM domain-containing protein</fullName>
    </recommendedName>
</protein>
<dbReference type="InterPro" id="IPR006342">
    <property type="entry name" value="FkbM_mtfrase"/>
</dbReference>
<proteinExistence type="predicted"/>
<feature type="domain" description="Methyltransferase FkbM" evidence="1">
    <location>
        <begin position="92"/>
        <end position="254"/>
    </location>
</feature>
<dbReference type="Gene3D" id="3.40.50.150">
    <property type="entry name" value="Vaccinia Virus protein VP39"/>
    <property type="match status" value="1"/>
</dbReference>
<dbReference type="RefSeq" id="WP_088411046.1">
    <property type="nucleotide sequence ID" value="NZ_CP021995.1"/>
</dbReference>
<dbReference type="InterPro" id="IPR029063">
    <property type="entry name" value="SAM-dependent_MTases_sf"/>
</dbReference>
<dbReference type="Pfam" id="PF05050">
    <property type="entry name" value="Methyltransf_21"/>
    <property type="match status" value="1"/>
</dbReference>
<gene>
    <name evidence="2" type="ORF">CD943_10970</name>
</gene>
<dbReference type="Proteomes" id="UP000197024">
    <property type="component" value="Chromosome"/>
</dbReference>
<organism evidence="2 3">
    <name type="scientific">Brevundimonas diminuta</name>
    <name type="common">Pseudomonas diminuta</name>
    <dbReference type="NCBI Taxonomy" id="293"/>
    <lineage>
        <taxon>Bacteria</taxon>
        <taxon>Pseudomonadati</taxon>
        <taxon>Pseudomonadota</taxon>
        <taxon>Alphaproteobacteria</taxon>
        <taxon>Caulobacterales</taxon>
        <taxon>Caulobacteraceae</taxon>
        <taxon>Brevundimonas</taxon>
    </lineage>
</organism>